<accession>A0ABQ2YZ36</accession>
<evidence type="ECO:0000313" key="3">
    <source>
        <dbReference type="Proteomes" id="UP000659223"/>
    </source>
</evidence>
<dbReference type="Proteomes" id="UP000659223">
    <property type="component" value="Unassembled WGS sequence"/>
</dbReference>
<comment type="caution">
    <text evidence="2">The sequence shown here is derived from an EMBL/GenBank/DDBJ whole genome shotgun (WGS) entry which is preliminary data.</text>
</comment>
<evidence type="ECO:0000256" key="1">
    <source>
        <dbReference type="SAM" id="MobiDB-lite"/>
    </source>
</evidence>
<organism evidence="2 3">
    <name type="scientific">Streptomyces hiroshimensis</name>
    <dbReference type="NCBI Taxonomy" id="66424"/>
    <lineage>
        <taxon>Bacteria</taxon>
        <taxon>Bacillati</taxon>
        <taxon>Actinomycetota</taxon>
        <taxon>Actinomycetes</taxon>
        <taxon>Kitasatosporales</taxon>
        <taxon>Streptomycetaceae</taxon>
        <taxon>Streptomyces</taxon>
    </lineage>
</organism>
<protein>
    <submittedName>
        <fullName evidence="2">Uncharacterized protein</fullName>
    </submittedName>
</protein>
<reference evidence="3" key="1">
    <citation type="journal article" date="2019" name="Int. J. Syst. Evol. Microbiol.">
        <title>The Global Catalogue of Microorganisms (GCM) 10K type strain sequencing project: providing services to taxonomists for standard genome sequencing and annotation.</title>
        <authorList>
            <consortium name="The Broad Institute Genomics Platform"/>
            <consortium name="The Broad Institute Genome Sequencing Center for Infectious Disease"/>
            <person name="Wu L."/>
            <person name="Ma J."/>
        </authorList>
    </citation>
    <scope>NUCLEOTIDE SEQUENCE [LARGE SCALE GENOMIC DNA]</scope>
    <source>
        <strain evidence="3">JCM 4586</strain>
    </source>
</reference>
<name>A0ABQ2YZ36_9ACTN</name>
<proteinExistence type="predicted"/>
<dbReference type="EMBL" id="BMUT01000011">
    <property type="protein sequence ID" value="GGX98147.1"/>
    <property type="molecule type" value="Genomic_DNA"/>
</dbReference>
<gene>
    <name evidence="2" type="ORF">GCM10010324_50640</name>
</gene>
<feature type="region of interest" description="Disordered" evidence="1">
    <location>
        <begin position="103"/>
        <end position="143"/>
    </location>
</feature>
<keyword evidence="3" id="KW-1185">Reference proteome</keyword>
<evidence type="ECO:0000313" key="2">
    <source>
        <dbReference type="EMBL" id="GGX98147.1"/>
    </source>
</evidence>
<sequence length="143" mass="14669">MAFACSRIPSTSAGVSVRCPGTTSPGLGGGAAAAWAGAAETTSAAALISAAAPVIPLCALDAAGLLERFPGLREPGKVSPLAAFPTRMCQGSAREAVMRQRINGPREAVDDFRPRQTIVRYRRPPGSPPGPDYGIPYRLPAGP</sequence>